<keyword evidence="2" id="KW-0813">Transport</keyword>
<comment type="caution">
    <text evidence="10">The sequence shown here is derived from an EMBL/GenBank/DDBJ whole genome shotgun (WGS) entry which is preliminary data.</text>
</comment>
<feature type="domain" description="Type II secretion system protein GspC N-terminal" evidence="9">
    <location>
        <begin position="28"/>
        <end position="155"/>
    </location>
</feature>
<name>A0ABW6CM66_9CAUL</name>
<reference evidence="10 11" key="1">
    <citation type="submission" date="2022-09" db="EMBL/GenBank/DDBJ databases">
        <title>New species of Phenylobacterium.</title>
        <authorList>
            <person name="Mieszkin S."/>
        </authorList>
    </citation>
    <scope>NUCLEOTIDE SEQUENCE [LARGE SCALE GENOMIC DNA]</scope>
    <source>
        <strain evidence="10 11">HK31-G</strain>
    </source>
</reference>
<keyword evidence="3" id="KW-1003">Cell membrane</keyword>
<evidence type="ECO:0000256" key="1">
    <source>
        <dbReference type="ARBA" id="ARBA00004533"/>
    </source>
</evidence>
<evidence type="ECO:0000313" key="11">
    <source>
        <dbReference type="Proteomes" id="UP001598130"/>
    </source>
</evidence>
<dbReference type="Gene3D" id="2.30.42.10">
    <property type="match status" value="1"/>
</dbReference>
<dbReference type="RefSeq" id="WP_377367304.1">
    <property type="nucleotide sequence ID" value="NZ_JAOTJD010000003.1"/>
</dbReference>
<keyword evidence="5" id="KW-0812">Transmembrane</keyword>
<keyword evidence="8" id="KW-0472">Membrane</keyword>
<gene>
    <name evidence="10" type="ORF">OCL97_02525</name>
</gene>
<dbReference type="SUPFAM" id="SSF50156">
    <property type="entry name" value="PDZ domain-like"/>
    <property type="match status" value="1"/>
</dbReference>
<protein>
    <submittedName>
        <fullName evidence="10">General secretion pathway protein</fullName>
    </submittedName>
</protein>
<sequence length="281" mass="29366">MPRVFDDWRRESWRPSPKLIRQVVETTLILLLALQAARLTWLLATPAGPMGDATQYASAGPARPVDLTILQRFDPFFRVEPSQTLAAGPAPVEGGLSLFGVRTNGRGGGSAILGTADGAQALYSLGEDVGNGMVLRAVAADHVILTRGGSRIRLEFSSGSSLPPPPPPPPMGAVLAPASAPVAQAPSQGLGPSQFLSAAALSPVMADGRVTGYRVMARGRGEALARAGLQDGDVLLAVDGSNLNPERLSELPDLLAKAADVEVRFARNGQPMTTRLRTAPQ</sequence>
<keyword evidence="11" id="KW-1185">Reference proteome</keyword>
<evidence type="ECO:0000256" key="6">
    <source>
        <dbReference type="ARBA" id="ARBA00022927"/>
    </source>
</evidence>
<dbReference type="InterPro" id="IPR036034">
    <property type="entry name" value="PDZ_sf"/>
</dbReference>
<dbReference type="InterPro" id="IPR024961">
    <property type="entry name" value="T2SS_GspC_N"/>
</dbReference>
<evidence type="ECO:0000256" key="8">
    <source>
        <dbReference type="ARBA" id="ARBA00023136"/>
    </source>
</evidence>
<evidence type="ECO:0000259" key="9">
    <source>
        <dbReference type="Pfam" id="PF11356"/>
    </source>
</evidence>
<evidence type="ECO:0000256" key="5">
    <source>
        <dbReference type="ARBA" id="ARBA00022692"/>
    </source>
</evidence>
<proteinExistence type="predicted"/>
<evidence type="ECO:0000256" key="7">
    <source>
        <dbReference type="ARBA" id="ARBA00022989"/>
    </source>
</evidence>
<comment type="subcellular location">
    <subcellularLocation>
        <location evidence="1">Cell inner membrane</location>
    </subcellularLocation>
</comment>
<dbReference type="Pfam" id="PF11356">
    <property type="entry name" value="T2SSC"/>
    <property type="match status" value="1"/>
</dbReference>
<evidence type="ECO:0000256" key="4">
    <source>
        <dbReference type="ARBA" id="ARBA00022519"/>
    </source>
</evidence>
<dbReference type="Proteomes" id="UP001598130">
    <property type="component" value="Unassembled WGS sequence"/>
</dbReference>
<dbReference type="EMBL" id="JAOTJD010000003">
    <property type="protein sequence ID" value="MFD3262836.1"/>
    <property type="molecule type" value="Genomic_DNA"/>
</dbReference>
<evidence type="ECO:0000256" key="3">
    <source>
        <dbReference type="ARBA" id="ARBA00022475"/>
    </source>
</evidence>
<organism evidence="10 11">
    <name type="scientific">Phenylobacterium ferrooxidans</name>
    <dbReference type="NCBI Taxonomy" id="2982689"/>
    <lineage>
        <taxon>Bacteria</taxon>
        <taxon>Pseudomonadati</taxon>
        <taxon>Pseudomonadota</taxon>
        <taxon>Alphaproteobacteria</taxon>
        <taxon>Caulobacterales</taxon>
        <taxon>Caulobacteraceae</taxon>
        <taxon>Phenylobacterium</taxon>
    </lineage>
</organism>
<keyword evidence="6" id="KW-0653">Protein transport</keyword>
<evidence type="ECO:0000313" key="10">
    <source>
        <dbReference type="EMBL" id="MFD3262836.1"/>
    </source>
</evidence>
<keyword evidence="7" id="KW-1133">Transmembrane helix</keyword>
<accession>A0ABW6CM66</accession>
<keyword evidence="4" id="KW-0997">Cell inner membrane</keyword>
<dbReference type="Gene3D" id="2.30.30.830">
    <property type="match status" value="1"/>
</dbReference>
<evidence type="ECO:0000256" key="2">
    <source>
        <dbReference type="ARBA" id="ARBA00022448"/>
    </source>
</evidence>